<accession>A0A556QK22</accession>
<dbReference type="Pfam" id="PF18870">
    <property type="entry name" value="HEPN_RES_NTD1"/>
    <property type="match status" value="1"/>
</dbReference>
<feature type="domain" description="RES" evidence="1">
    <location>
        <begin position="208"/>
        <end position="364"/>
    </location>
</feature>
<evidence type="ECO:0000313" key="2">
    <source>
        <dbReference type="EMBL" id="TSJ77003.1"/>
    </source>
</evidence>
<sequence>MDIELKDRRLCARCVQEPYLKDIIETSGEEVDCDYCDFHGRSLALEEVAALIEKAFGQHYEQITANDDFDKLIGEELSNVIADAAEISEDCAEDIREIIDNKTSGAPDEQYGDDPFNADACYARKSPDDIYYQEKWHYFEHSIKTRARFFSRTGYDTLKEVFAELDAYRTYNRQSVIVEAGSEQGLKSLYRARVFQSEEKLKEALMRPDRQISPPDTAHALAGRMNARGISVFYGATKPETALAELRPPVCSDVVIGRFDIIKKVRLLDVGALAGVKVDGSIFDPSYIKRLERAKFLRSLSNRITRPVLPDDELSEYLVTQAIADFLATELKLDGVIYCSAQSKEGINVALFNHASCVELYEMPKGTTIEASTYNTDDDGPYRDYSVHETLPPKSTPQPKHEHFWGFGKEVEMSAPISSEPFLKLDMESLRVHHVASVAYTTEESVVARYRFQQPDVNDEASGPIF</sequence>
<protein>
    <submittedName>
        <fullName evidence="2">RES domain-containing protein</fullName>
    </submittedName>
</protein>
<organism evidence="2 3">
    <name type="scientific">Rariglobus hedericola</name>
    <dbReference type="NCBI Taxonomy" id="2597822"/>
    <lineage>
        <taxon>Bacteria</taxon>
        <taxon>Pseudomonadati</taxon>
        <taxon>Verrucomicrobiota</taxon>
        <taxon>Opitutia</taxon>
        <taxon>Opitutales</taxon>
        <taxon>Opitutaceae</taxon>
        <taxon>Rariglobus</taxon>
    </lineage>
</organism>
<dbReference type="EMBL" id="VMBG01000002">
    <property type="protein sequence ID" value="TSJ77003.1"/>
    <property type="molecule type" value="Genomic_DNA"/>
</dbReference>
<dbReference type="RefSeq" id="WP_144230824.1">
    <property type="nucleotide sequence ID" value="NZ_CBCRVV010000006.1"/>
</dbReference>
<dbReference type="OrthoDB" id="648213at2"/>
<dbReference type="InterPro" id="IPR041206">
    <property type="entry name" value="HEPN/RES_NTD1"/>
</dbReference>
<evidence type="ECO:0000259" key="1">
    <source>
        <dbReference type="SMART" id="SM00953"/>
    </source>
</evidence>
<dbReference type="Proteomes" id="UP000315648">
    <property type="component" value="Unassembled WGS sequence"/>
</dbReference>
<comment type="caution">
    <text evidence="2">The sequence shown here is derived from an EMBL/GenBank/DDBJ whole genome shotgun (WGS) entry which is preliminary data.</text>
</comment>
<name>A0A556QK22_9BACT</name>
<proteinExistence type="predicted"/>
<dbReference type="Pfam" id="PF08808">
    <property type="entry name" value="RES"/>
    <property type="match status" value="1"/>
</dbReference>
<keyword evidence="3" id="KW-1185">Reference proteome</keyword>
<reference evidence="2 3" key="1">
    <citation type="submission" date="2019-07" db="EMBL/GenBank/DDBJ databases">
        <title>Description of 53C-WASEF.</title>
        <authorList>
            <person name="Pitt A."/>
            <person name="Hahn M.W."/>
        </authorList>
    </citation>
    <scope>NUCLEOTIDE SEQUENCE [LARGE SCALE GENOMIC DNA]</scope>
    <source>
        <strain evidence="2 3">53C-WASEF</strain>
    </source>
</reference>
<evidence type="ECO:0000313" key="3">
    <source>
        <dbReference type="Proteomes" id="UP000315648"/>
    </source>
</evidence>
<dbReference type="AlphaFoldDB" id="A0A556QK22"/>
<dbReference type="SMART" id="SM00953">
    <property type="entry name" value="RES"/>
    <property type="match status" value="1"/>
</dbReference>
<gene>
    <name evidence="2" type="ORF">FPL22_12905</name>
</gene>
<dbReference type="InterPro" id="IPR014914">
    <property type="entry name" value="RES_dom"/>
</dbReference>